<gene>
    <name evidence="8" type="primary">LOC117349381</name>
</gene>
<dbReference type="Pfam" id="PF00219">
    <property type="entry name" value="IGFBP"/>
    <property type="match status" value="1"/>
</dbReference>
<dbReference type="PROSITE" id="PS00222">
    <property type="entry name" value="IGFBP_N_1"/>
    <property type="match status" value="1"/>
</dbReference>
<sequence length="287" mass="31484">MGSGIFFWVILACAAQELLASNCTECDKSKCPPAPISCPGHGATDPCGCCRHCARHEWEPCGGENWQLGYCDRRYRCAAVNGTGNVEIPDTGVCKYVGLMGDYWMDDDLNCPLVYGCQVRMGFCECTAIRTCVDYFSYSDDETCKKNNPFDMGPPSGPEEVDYSSQICWNTGCDLVGGRCECGRSDCGGPDFKFRTQKECNDALVLVKCADVHCPEPPKMDCSNDSAITKTYTPPGECCPTVPSFCTCDFEKCAKCPYKETKVNVRNATGFPGDCCDEFYCVSDQET</sequence>
<accession>A0A6P8P4X1</accession>
<evidence type="ECO:0000256" key="4">
    <source>
        <dbReference type="ARBA" id="ARBA00023157"/>
    </source>
</evidence>
<dbReference type="RefSeq" id="XP_033778689.1">
    <property type="nucleotide sequence ID" value="XM_033922798.1"/>
</dbReference>
<dbReference type="InterPro" id="IPR009030">
    <property type="entry name" value="Growth_fac_rcpt_cys_sf"/>
</dbReference>
<dbReference type="PANTHER" id="PTHR14186:SF20">
    <property type="entry name" value="CYSTEINE-RICH MOTOR NEURON 1 PROTEIN-LIKE"/>
    <property type="match status" value="1"/>
</dbReference>
<evidence type="ECO:0000313" key="8">
    <source>
        <dbReference type="RefSeq" id="XP_033778689.1"/>
    </source>
</evidence>
<dbReference type="PANTHER" id="PTHR14186">
    <property type="entry name" value="INSULIN-LIKE GROWTH FACTOR BINDING PROTEIN-RELATED"/>
    <property type="match status" value="1"/>
</dbReference>
<evidence type="ECO:0000313" key="7">
    <source>
        <dbReference type="Proteomes" id="UP000515159"/>
    </source>
</evidence>
<dbReference type="GO" id="GO:0005576">
    <property type="term" value="C:extracellular region"/>
    <property type="evidence" value="ECO:0007669"/>
    <property type="project" value="UniProtKB-SubCell"/>
</dbReference>
<dbReference type="SUPFAM" id="SSF57184">
    <property type="entry name" value="Growth factor receptor domain"/>
    <property type="match status" value="1"/>
</dbReference>
<dbReference type="SMART" id="SM00121">
    <property type="entry name" value="IB"/>
    <property type="match status" value="1"/>
</dbReference>
<feature type="chain" id="PRO_5028073770" evidence="5">
    <location>
        <begin position="21"/>
        <end position="287"/>
    </location>
</feature>
<keyword evidence="2" id="KW-0964">Secreted</keyword>
<dbReference type="InterPro" id="IPR011390">
    <property type="entry name" value="IGFBP_rP_mac25"/>
</dbReference>
<keyword evidence="3 5" id="KW-0732">Signal</keyword>
<proteinExistence type="predicted"/>
<evidence type="ECO:0000256" key="5">
    <source>
        <dbReference type="SAM" id="SignalP"/>
    </source>
</evidence>
<dbReference type="AlphaFoldDB" id="A0A6P8P4X1"/>
<evidence type="ECO:0000256" key="1">
    <source>
        <dbReference type="ARBA" id="ARBA00004613"/>
    </source>
</evidence>
<keyword evidence="7" id="KW-1185">Reference proteome</keyword>
<evidence type="ECO:0000256" key="2">
    <source>
        <dbReference type="ARBA" id="ARBA00022525"/>
    </source>
</evidence>
<dbReference type="PROSITE" id="PS51323">
    <property type="entry name" value="IGFBP_N_2"/>
    <property type="match status" value="1"/>
</dbReference>
<evidence type="ECO:0000259" key="6">
    <source>
        <dbReference type="PROSITE" id="PS51323"/>
    </source>
</evidence>
<reference evidence="8" key="1">
    <citation type="submission" date="2025-08" db="UniProtKB">
        <authorList>
            <consortium name="RefSeq"/>
        </authorList>
    </citation>
    <scope>IDENTIFICATION</scope>
</reference>
<dbReference type="Proteomes" id="UP000515159">
    <property type="component" value="Chromosome 15"/>
</dbReference>
<dbReference type="InParanoid" id="A0A6P8P4X1"/>
<organism evidence="7 8">
    <name type="scientific">Geotrypetes seraphini</name>
    <name type="common">Gaboon caecilian</name>
    <name type="synonym">Caecilia seraphini</name>
    <dbReference type="NCBI Taxonomy" id="260995"/>
    <lineage>
        <taxon>Eukaryota</taxon>
        <taxon>Metazoa</taxon>
        <taxon>Chordata</taxon>
        <taxon>Craniata</taxon>
        <taxon>Vertebrata</taxon>
        <taxon>Euteleostomi</taxon>
        <taxon>Amphibia</taxon>
        <taxon>Gymnophiona</taxon>
        <taxon>Geotrypetes</taxon>
    </lineage>
</organism>
<dbReference type="KEGG" id="gsh:117349381"/>
<dbReference type="OrthoDB" id="5976811at2759"/>
<comment type="subcellular location">
    <subcellularLocation>
        <location evidence="1">Secreted</location>
    </subcellularLocation>
</comment>
<dbReference type="GO" id="GO:0001558">
    <property type="term" value="P:regulation of cell growth"/>
    <property type="evidence" value="ECO:0007669"/>
    <property type="project" value="InterPro"/>
</dbReference>
<dbReference type="GeneID" id="117349381"/>
<dbReference type="GO" id="GO:0005520">
    <property type="term" value="F:insulin-like growth factor binding"/>
    <property type="evidence" value="ECO:0007669"/>
    <property type="project" value="InterPro"/>
</dbReference>
<dbReference type="GO" id="GO:0009966">
    <property type="term" value="P:regulation of signal transduction"/>
    <property type="evidence" value="ECO:0007669"/>
    <property type="project" value="TreeGrafter"/>
</dbReference>
<name>A0A6P8P4X1_GEOSA</name>
<protein>
    <submittedName>
        <fullName evidence="8">Cysteine-rich motor neuron 1 protein-like</fullName>
    </submittedName>
</protein>
<dbReference type="InterPro" id="IPR000867">
    <property type="entry name" value="IGFBP-like"/>
</dbReference>
<feature type="domain" description="IGFBP N-terminal" evidence="6">
    <location>
        <begin position="19"/>
        <end position="97"/>
    </location>
</feature>
<dbReference type="InterPro" id="IPR017891">
    <property type="entry name" value="Insulin_GF-bd_Cys-rich_CS"/>
</dbReference>
<keyword evidence="4" id="KW-1015">Disulfide bond</keyword>
<evidence type="ECO:0000256" key="3">
    <source>
        <dbReference type="ARBA" id="ARBA00022729"/>
    </source>
</evidence>
<dbReference type="Gene3D" id="4.10.40.20">
    <property type="match status" value="1"/>
</dbReference>
<feature type="signal peptide" evidence="5">
    <location>
        <begin position="1"/>
        <end position="20"/>
    </location>
</feature>